<evidence type="ECO:0000313" key="1">
    <source>
        <dbReference type="EMBL" id="KAJ2901869.1"/>
    </source>
</evidence>
<evidence type="ECO:0000313" key="2">
    <source>
        <dbReference type="Proteomes" id="UP001201980"/>
    </source>
</evidence>
<dbReference type="AlphaFoldDB" id="A0AAD5WRK3"/>
<comment type="caution">
    <text evidence="1">The sequence shown here is derived from an EMBL/GenBank/DDBJ whole genome shotgun (WGS) entry which is preliminary data.</text>
</comment>
<name>A0AAD5WRK3_9PEZI</name>
<organism evidence="1 2">
    <name type="scientific">Zalerion maritima</name>
    <dbReference type="NCBI Taxonomy" id="339359"/>
    <lineage>
        <taxon>Eukaryota</taxon>
        <taxon>Fungi</taxon>
        <taxon>Dikarya</taxon>
        <taxon>Ascomycota</taxon>
        <taxon>Pezizomycotina</taxon>
        <taxon>Sordariomycetes</taxon>
        <taxon>Lulworthiomycetidae</taxon>
        <taxon>Lulworthiales</taxon>
        <taxon>Lulworthiaceae</taxon>
        <taxon>Zalerion</taxon>
    </lineage>
</organism>
<keyword evidence="2" id="KW-1185">Reference proteome</keyword>
<sequence>MAGDDQKAILAQAALADLGLDRVEDLYLDNTIKNGPTPTYRSSVEADKPLETTAIGQSFRGMSFAQMEMEATKNGGLEDIAGGGLYRRRDAKSKPHFVQNACQPIKRQYTTPGPKSGYARRLPVFDSNKNQVGSLGGVLPKGAQVKVFLSSRAPSSVRSPSFSELGKFSNRVRMTETEIPASVPVDELQGATELFKAPVTFCLIPHPDSGFITVVLQLNGDTLMRVFLSTVTHIFNMKYVCVKAFKGCDVLTEVVISPYDPNPSKSTLGLRFKEEKDAKDFFVLVRDNFPGNIRLIAPQEPLISIDEDTQQEEPLQLPDVSEASKSDLAGLAIAPSDQALFTDHDEDPVIDLDAAVSELVAMYERIIQQWKAATDNFDFLEAVTVTTQVVSDTHVLGDFMDDQKVEIITRTLGVLAASEEALPSSDTPSTCSFHSIIDLKASRHSETATELDLTRARKHGVVKEVPVLPITHSMEDDGAPGSPSAQSFPVGVGAQPTFSTQRGDHPQGTVTHRPSITTQVIAQSEPAIEGTERPQPSSRFTGATAASMNNAVGLSGSIFANPAATQPRTFQDRPVQAPSALVELGTNESGVENAVGISGGRMNLGLAGSRFASTAQAGKYAGQFTGY</sequence>
<protein>
    <submittedName>
        <fullName evidence="1">Uncharacterized protein</fullName>
    </submittedName>
</protein>
<accession>A0AAD5WRK3</accession>
<dbReference type="Proteomes" id="UP001201980">
    <property type="component" value="Unassembled WGS sequence"/>
</dbReference>
<dbReference type="EMBL" id="JAKWBI020000134">
    <property type="protein sequence ID" value="KAJ2901869.1"/>
    <property type="molecule type" value="Genomic_DNA"/>
</dbReference>
<reference evidence="1" key="1">
    <citation type="submission" date="2022-07" db="EMBL/GenBank/DDBJ databases">
        <title>Draft genome sequence of Zalerion maritima ATCC 34329, a (micro)plastics degrading marine fungus.</title>
        <authorList>
            <person name="Paco A."/>
            <person name="Goncalves M.F.M."/>
            <person name="Rocha-Santos T.A.P."/>
            <person name="Alves A."/>
        </authorList>
    </citation>
    <scope>NUCLEOTIDE SEQUENCE</scope>
    <source>
        <strain evidence="1">ATCC 34329</strain>
    </source>
</reference>
<gene>
    <name evidence="1" type="ORF">MKZ38_001302</name>
</gene>
<proteinExistence type="predicted"/>